<reference evidence="5" key="1">
    <citation type="submission" date="2012-11" db="EMBL/GenBank/DDBJ databases">
        <title>Dependencies among metagenomic species, viruses, plasmids and units of genetic variation.</title>
        <authorList>
            <person name="Nielsen H.B."/>
            <person name="Almeida M."/>
            <person name="Juncker A.S."/>
            <person name="Rasmussen S."/>
            <person name="Li J."/>
            <person name="Sunagawa S."/>
            <person name="Plichta D."/>
            <person name="Gautier L."/>
            <person name="Le Chatelier E."/>
            <person name="Peletier E."/>
            <person name="Bonde I."/>
            <person name="Nielsen T."/>
            <person name="Manichanh C."/>
            <person name="Arumugam M."/>
            <person name="Batto J."/>
            <person name="Santos M.B.Q.D."/>
            <person name="Blom N."/>
            <person name="Borruel N."/>
            <person name="Burgdorf K.S."/>
            <person name="Boumezbeur F."/>
            <person name="Casellas F."/>
            <person name="Dore J."/>
            <person name="Guarner F."/>
            <person name="Hansen T."/>
            <person name="Hildebrand F."/>
            <person name="Kaas R.S."/>
            <person name="Kennedy S."/>
            <person name="Kristiansen K."/>
            <person name="Kultima J.R."/>
            <person name="Leonard P."/>
            <person name="Levenez F."/>
            <person name="Lund O."/>
            <person name="Moumen B."/>
            <person name="Le Paslier D."/>
            <person name="Pons N."/>
            <person name="Pedersen O."/>
            <person name="Prifti E."/>
            <person name="Qin J."/>
            <person name="Raes J."/>
            <person name="Tap J."/>
            <person name="Tims S."/>
            <person name="Ussery D.W."/>
            <person name="Yamada T."/>
            <person name="MetaHit consortium"/>
            <person name="Renault P."/>
            <person name="Sicheritz-Ponten T."/>
            <person name="Bork P."/>
            <person name="Wang J."/>
            <person name="Brunak S."/>
            <person name="Ehrlich S.D."/>
        </authorList>
    </citation>
    <scope>NUCLEOTIDE SEQUENCE [LARGE SCALE GENOMIC DNA]</scope>
</reference>
<dbReference type="STRING" id="1263015.BN580_00212"/>
<evidence type="ECO:0000256" key="3">
    <source>
        <dbReference type="ARBA" id="ARBA00023163"/>
    </source>
</evidence>
<dbReference type="InterPro" id="IPR009057">
    <property type="entry name" value="Homeodomain-like_sf"/>
</dbReference>
<dbReference type="PANTHER" id="PTHR43280:SF2">
    <property type="entry name" value="HTH-TYPE TRANSCRIPTIONAL REGULATOR EXSA"/>
    <property type="match status" value="1"/>
</dbReference>
<proteinExistence type="predicted"/>
<dbReference type="PROSITE" id="PS01124">
    <property type="entry name" value="HTH_ARAC_FAMILY_2"/>
    <property type="match status" value="1"/>
</dbReference>
<dbReference type="PRINTS" id="PR00032">
    <property type="entry name" value="HTHARAC"/>
</dbReference>
<dbReference type="EMBL" id="CBFW010000406">
    <property type="protein sequence ID" value="CDC76913.1"/>
    <property type="molecule type" value="Genomic_DNA"/>
</dbReference>
<dbReference type="Pfam" id="PF12833">
    <property type="entry name" value="HTH_18"/>
    <property type="match status" value="1"/>
</dbReference>
<dbReference type="InterPro" id="IPR018060">
    <property type="entry name" value="HTH_AraC"/>
</dbReference>
<gene>
    <name evidence="5" type="ORF">BN580_00212</name>
</gene>
<keyword evidence="3" id="KW-0804">Transcription</keyword>
<protein>
    <submittedName>
        <fullName evidence="5">Transcriptional regulator AraC family</fullName>
    </submittedName>
</protein>
<organism evidence="5 6">
    <name type="scientific">Candidatus Colimorpha enterica</name>
    <dbReference type="NCBI Taxonomy" id="3083063"/>
    <lineage>
        <taxon>Bacteria</taxon>
        <taxon>Pseudomonadati</taxon>
        <taxon>Bacteroidota</taxon>
        <taxon>Bacteroidia</taxon>
        <taxon>Bacteroidales</taxon>
        <taxon>Candidatus Colimorpha</taxon>
    </lineage>
</organism>
<dbReference type="Gene3D" id="1.10.10.60">
    <property type="entry name" value="Homeodomain-like"/>
    <property type="match status" value="2"/>
</dbReference>
<accession>R6TTZ2</accession>
<evidence type="ECO:0000313" key="6">
    <source>
        <dbReference type="Proteomes" id="UP000017938"/>
    </source>
</evidence>
<sequence>MDVFLEIFNRMLAEVDKPSRSYLNVMRIYVQEFCFRLQDLLCIGVETSGQIPEDDEQIVEMVKGYIDRNYQMKHTYDSLSRIACISRAKMFNIFKDITGKTMSEYVAEVRIGRACAMIVESDRNIFDIMLDVGYNDMKRFCKRFKEATGLTPSEYRKLYR</sequence>
<comment type="caution">
    <text evidence="5">The sequence shown here is derived from an EMBL/GenBank/DDBJ whole genome shotgun (WGS) entry which is preliminary data.</text>
</comment>
<dbReference type="GO" id="GO:0003700">
    <property type="term" value="F:DNA-binding transcription factor activity"/>
    <property type="evidence" value="ECO:0007669"/>
    <property type="project" value="InterPro"/>
</dbReference>
<keyword evidence="2" id="KW-0238">DNA-binding</keyword>
<dbReference type="SUPFAM" id="SSF46689">
    <property type="entry name" value="Homeodomain-like"/>
    <property type="match status" value="2"/>
</dbReference>
<dbReference type="AlphaFoldDB" id="R6TTZ2"/>
<dbReference type="PANTHER" id="PTHR43280">
    <property type="entry name" value="ARAC-FAMILY TRANSCRIPTIONAL REGULATOR"/>
    <property type="match status" value="1"/>
</dbReference>
<keyword evidence="1" id="KW-0805">Transcription regulation</keyword>
<evidence type="ECO:0000259" key="4">
    <source>
        <dbReference type="PROSITE" id="PS01124"/>
    </source>
</evidence>
<dbReference type="InterPro" id="IPR020449">
    <property type="entry name" value="Tscrpt_reg_AraC-type_HTH"/>
</dbReference>
<dbReference type="SMART" id="SM00342">
    <property type="entry name" value="HTH_ARAC"/>
    <property type="match status" value="1"/>
</dbReference>
<name>R6TTZ2_9BACT</name>
<evidence type="ECO:0000313" key="5">
    <source>
        <dbReference type="EMBL" id="CDC76913.1"/>
    </source>
</evidence>
<evidence type="ECO:0000256" key="1">
    <source>
        <dbReference type="ARBA" id="ARBA00023015"/>
    </source>
</evidence>
<dbReference type="Proteomes" id="UP000017938">
    <property type="component" value="Unassembled WGS sequence"/>
</dbReference>
<dbReference type="GO" id="GO:0043565">
    <property type="term" value="F:sequence-specific DNA binding"/>
    <property type="evidence" value="ECO:0007669"/>
    <property type="project" value="InterPro"/>
</dbReference>
<feature type="domain" description="HTH araC/xylS-type" evidence="4">
    <location>
        <begin position="60"/>
        <end position="158"/>
    </location>
</feature>
<evidence type="ECO:0000256" key="2">
    <source>
        <dbReference type="ARBA" id="ARBA00023125"/>
    </source>
</evidence>